<keyword evidence="1" id="KW-0812">Transmembrane</keyword>
<reference evidence="2 3" key="1">
    <citation type="submission" date="2016-11" db="EMBL/GenBank/DDBJ databases">
        <authorList>
            <person name="Jaros S."/>
            <person name="Januszkiewicz K."/>
            <person name="Wedrychowicz H."/>
        </authorList>
    </citation>
    <scope>NUCLEOTIDE SEQUENCE [LARGE SCALE GENOMIC DNA]</scope>
    <source>
        <strain evidence="2 3">DSM 16917</strain>
    </source>
</reference>
<evidence type="ECO:0000313" key="3">
    <source>
        <dbReference type="Proteomes" id="UP000184268"/>
    </source>
</evidence>
<gene>
    <name evidence="2" type="ORF">SAMN02745129_2065</name>
</gene>
<feature type="transmembrane region" description="Helical" evidence="1">
    <location>
        <begin position="40"/>
        <end position="56"/>
    </location>
</feature>
<protein>
    <submittedName>
        <fullName evidence="2">Uncharacterized protein</fullName>
    </submittedName>
</protein>
<evidence type="ECO:0000313" key="2">
    <source>
        <dbReference type="EMBL" id="SHH47870.1"/>
    </source>
</evidence>
<evidence type="ECO:0000256" key="1">
    <source>
        <dbReference type="SAM" id="Phobius"/>
    </source>
</evidence>
<name>A0A1M5TB80_9GAMM</name>
<dbReference type="Proteomes" id="UP000184268">
    <property type="component" value="Unassembled WGS sequence"/>
</dbReference>
<proteinExistence type="predicted"/>
<organism evidence="2 3">
    <name type="scientific">Ferrimonas marina</name>
    <dbReference type="NCBI Taxonomy" id="299255"/>
    <lineage>
        <taxon>Bacteria</taxon>
        <taxon>Pseudomonadati</taxon>
        <taxon>Pseudomonadota</taxon>
        <taxon>Gammaproteobacteria</taxon>
        <taxon>Alteromonadales</taxon>
        <taxon>Ferrimonadaceae</taxon>
        <taxon>Ferrimonas</taxon>
    </lineage>
</organism>
<dbReference type="AlphaFoldDB" id="A0A1M5TB80"/>
<keyword evidence="1" id="KW-0472">Membrane</keyword>
<sequence>MRFSIQGVTAALFIVVALCSLGMAGYFATTEPPQAQLSGGWVFLAVLSSALAVRLVRKLIA</sequence>
<accession>A0A1M5TB80</accession>
<dbReference type="STRING" id="299255.SAMN02745129_2065"/>
<keyword evidence="1" id="KW-1133">Transmembrane helix</keyword>
<dbReference type="EMBL" id="FQXG01000003">
    <property type="protein sequence ID" value="SHH47870.1"/>
    <property type="molecule type" value="Genomic_DNA"/>
</dbReference>
<keyword evidence="3" id="KW-1185">Reference proteome</keyword>